<feature type="transmembrane region" description="Helical" evidence="6">
    <location>
        <begin position="411"/>
        <end position="428"/>
    </location>
</feature>
<feature type="transmembrane region" description="Helical" evidence="6">
    <location>
        <begin position="288"/>
        <end position="308"/>
    </location>
</feature>
<feature type="domain" description="Major facilitator superfamily (MFS) profile" evidence="7">
    <location>
        <begin position="55"/>
        <end position="470"/>
    </location>
</feature>
<keyword evidence="4 6" id="KW-1133">Transmembrane helix</keyword>
<feature type="transmembrane region" description="Helical" evidence="6">
    <location>
        <begin position="121"/>
        <end position="139"/>
    </location>
</feature>
<dbReference type="AlphaFoldDB" id="A0A1Y2DH34"/>
<feature type="transmembrane region" description="Helical" evidence="6">
    <location>
        <begin position="378"/>
        <end position="399"/>
    </location>
</feature>
<feature type="transmembrane region" description="Helical" evidence="6">
    <location>
        <begin position="215"/>
        <end position="237"/>
    </location>
</feature>
<dbReference type="GeneID" id="63781027"/>
<dbReference type="GO" id="GO:0016020">
    <property type="term" value="C:membrane"/>
    <property type="evidence" value="ECO:0007669"/>
    <property type="project" value="UniProtKB-SubCell"/>
</dbReference>
<name>A0A1Y2DH34_9PEZI</name>
<evidence type="ECO:0000256" key="2">
    <source>
        <dbReference type="ARBA" id="ARBA00022448"/>
    </source>
</evidence>
<evidence type="ECO:0000256" key="1">
    <source>
        <dbReference type="ARBA" id="ARBA00004141"/>
    </source>
</evidence>
<dbReference type="PANTHER" id="PTHR43791">
    <property type="entry name" value="PERMEASE-RELATED"/>
    <property type="match status" value="1"/>
</dbReference>
<feature type="transmembrane region" description="Helical" evidence="6">
    <location>
        <begin position="51"/>
        <end position="68"/>
    </location>
</feature>
<feature type="transmembrane region" description="Helical" evidence="6">
    <location>
        <begin position="145"/>
        <end position="169"/>
    </location>
</feature>
<evidence type="ECO:0000256" key="5">
    <source>
        <dbReference type="ARBA" id="ARBA00023136"/>
    </source>
</evidence>
<evidence type="ECO:0000256" key="4">
    <source>
        <dbReference type="ARBA" id="ARBA00022989"/>
    </source>
</evidence>
<evidence type="ECO:0000256" key="3">
    <source>
        <dbReference type="ARBA" id="ARBA00022692"/>
    </source>
</evidence>
<feature type="transmembrane region" description="Helical" evidence="6">
    <location>
        <begin position="320"/>
        <end position="340"/>
    </location>
</feature>
<comment type="subcellular location">
    <subcellularLocation>
        <location evidence="1">Membrane</location>
        <topology evidence="1">Multi-pass membrane protein</topology>
    </subcellularLocation>
</comment>
<keyword evidence="9" id="KW-1185">Reference proteome</keyword>
<dbReference type="Gene3D" id="1.20.1250.20">
    <property type="entry name" value="MFS general substrate transporter like domains"/>
    <property type="match status" value="2"/>
</dbReference>
<feature type="transmembrane region" description="Helical" evidence="6">
    <location>
        <begin position="94"/>
        <end position="114"/>
    </location>
</feature>
<feature type="transmembrane region" description="Helical" evidence="6">
    <location>
        <begin position="181"/>
        <end position="203"/>
    </location>
</feature>
<dbReference type="PANTHER" id="PTHR43791:SF20">
    <property type="entry name" value="TRANSPORTER, PUTATIVE (AFU_ORTHOLOGUE AFUA_3G14670)-RELATED"/>
    <property type="match status" value="1"/>
</dbReference>
<comment type="caution">
    <text evidence="8">The sequence shown here is derived from an EMBL/GenBank/DDBJ whole genome shotgun (WGS) entry which is preliminary data.</text>
</comment>
<dbReference type="Proteomes" id="UP000193689">
    <property type="component" value="Unassembled WGS sequence"/>
</dbReference>
<dbReference type="PROSITE" id="PS50850">
    <property type="entry name" value="MFS"/>
    <property type="match status" value="1"/>
</dbReference>
<accession>A0A1Y2DH34</accession>
<dbReference type="InParanoid" id="A0A1Y2DH34"/>
<evidence type="ECO:0000313" key="9">
    <source>
        <dbReference type="Proteomes" id="UP000193689"/>
    </source>
</evidence>
<dbReference type="EMBL" id="MCFJ01000016">
    <property type="protein sequence ID" value="ORY58547.1"/>
    <property type="molecule type" value="Genomic_DNA"/>
</dbReference>
<organism evidence="8 9">
    <name type="scientific">Pseudomassariella vexata</name>
    <dbReference type="NCBI Taxonomy" id="1141098"/>
    <lineage>
        <taxon>Eukaryota</taxon>
        <taxon>Fungi</taxon>
        <taxon>Dikarya</taxon>
        <taxon>Ascomycota</taxon>
        <taxon>Pezizomycotina</taxon>
        <taxon>Sordariomycetes</taxon>
        <taxon>Xylariomycetidae</taxon>
        <taxon>Amphisphaeriales</taxon>
        <taxon>Pseudomassariaceae</taxon>
        <taxon>Pseudomassariella</taxon>
    </lineage>
</organism>
<keyword evidence="2" id="KW-0813">Transport</keyword>
<evidence type="ECO:0000256" key="6">
    <source>
        <dbReference type="SAM" id="Phobius"/>
    </source>
</evidence>
<feature type="transmembrane region" description="Helical" evidence="6">
    <location>
        <begin position="352"/>
        <end position="372"/>
    </location>
</feature>
<dbReference type="RefSeq" id="XP_040711464.1">
    <property type="nucleotide sequence ID" value="XM_040864815.1"/>
</dbReference>
<dbReference type="GO" id="GO:0022857">
    <property type="term" value="F:transmembrane transporter activity"/>
    <property type="evidence" value="ECO:0007669"/>
    <property type="project" value="InterPro"/>
</dbReference>
<dbReference type="InterPro" id="IPR020846">
    <property type="entry name" value="MFS_dom"/>
</dbReference>
<dbReference type="SUPFAM" id="SSF103473">
    <property type="entry name" value="MFS general substrate transporter"/>
    <property type="match status" value="1"/>
</dbReference>
<evidence type="ECO:0000313" key="8">
    <source>
        <dbReference type="EMBL" id="ORY58547.1"/>
    </source>
</evidence>
<keyword evidence="5 6" id="KW-0472">Membrane</keyword>
<dbReference type="FunFam" id="1.20.1250.20:FF:000013">
    <property type="entry name" value="MFS general substrate transporter"/>
    <property type="match status" value="1"/>
</dbReference>
<sequence>METKEEEKPALQSVEHSSGGIEDADAALHQQFAEADSAWHQAMSKKLLRKVDGHLLPLLVLMYLLNFLDRNNLSQARIGTLEKDLGMTGTDFNLATSILFVGYLLMQLPSNLILTRVRPSIYLGGAMMIWGAISAAQAGTQSFGGLIACRFMLGFAEAPFFPGGVFLMSSWYTRQELAHRIAWFYAGSSLANAFGGLLGAGVLGGLSGARGIAGWRWLFIIEGTLTIASSLLSLFILPNYPSTTTWLTPHERLYASWRLTADTGGEPDRADSSTLKHGVLLALKDPRLYLFTVLQHASLLSQTFQFFFPTIVQTLGYATVPTLLITAPVWVVTFLVSLIVTYISGRTGERSLHVIGLMTVSVIGNVIAACTLNTGARLFAMFLMPMGAVPAYQIILAWVANSFPRPMVKRSVCVSFANMIGNCANIYGPYMYPATDGPRYLAGGVGTAAAAVLVMGLAGLARLVLARENRRLEARERATGDEGHAVGNDEKAVGFRYVL</sequence>
<gene>
    <name evidence="8" type="ORF">BCR38DRAFT_500432</name>
</gene>
<keyword evidence="3 6" id="KW-0812">Transmembrane</keyword>
<protein>
    <submittedName>
        <fullName evidence="8">Putative MFS transporter</fullName>
    </submittedName>
</protein>
<dbReference type="Pfam" id="PF07690">
    <property type="entry name" value="MFS_1"/>
    <property type="match status" value="1"/>
</dbReference>
<reference evidence="8 9" key="1">
    <citation type="submission" date="2016-07" db="EMBL/GenBank/DDBJ databases">
        <title>Pervasive Adenine N6-methylation of Active Genes in Fungi.</title>
        <authorList>
            <consortium name="DOE Joint Genome Institute"/>
            <person name="Mondo S.J."/>
            <person name="Dannebaum R.O."/>
            <person name="Kuo R.C."/>
            <person name="Labutti K."/>
            <person name="Haridas S."/>
            <person name="Kuo A."/>
            <person name="Salamov A."/>
            <person name="Ahrendt S.R."/>
            <person name="Lipzen A."/>
            <person name="Sullivan W."/>
            <person name="Andreopoulos W.B."/>
            <person name="Clum A."/>
            <person name="Lindquist E."/>
            <person name="Daum C."/>
            <person name="Ramamoorthy G.K."/>
            <person name="Gryganskyi A."/>
            <person name="Culley D."/>
            <person name="Magnuson J.K."/>
            <person name="James T.Y."/>
            <person name="O'Malley M.A."/>
            <person name="Stajich J.E."/>
            <person name="Spatafora J.W."/>
            <person name="Visel A."/>
            <person name="Grigoriev I.V."/>
        </authorList>
    </citation>
    <scope>NUCLEOTIDE SEQUENCE [LARGE SCALE GENOMIC DNA]</scope>
    <source>
        <strain evidence="8 9">CBS 129021</strain>
    </source>
</reference>
<dbReference type="FunFam" id="1.20.1250.20:FF:000057">
    <property type="entry name" value="MFS general substrate transporter"/>
    <property type="match status" value="1"/>
</dbReference>
<dbReference type="InterPro" id="IPR036259">
    <property type="entry name" value="MFS_trans_sf"/>
</dbReference>
<dbReference type="InterPro" id="IPR011701">
    <property type="entry name" value="MFS"/>
</dbReference>
<evidence type="ECO:0000259" key="7">
    <source>
        <dbReference type="PROSITE" id="PS50850"/>
    </source>
</evidence>
<proteinExistence type="predicted"/>
<dbReference type="OrthoDB" id="2985014at2759"/>
<feature type="transmembrane region" description="Helical" evidence="6">
    <location>
        <begin position="440"/>
        <end position="465"/>
    </location>
</feature>